<dbReference type="PROSITE" id="PS51212">
    <property type="entry name" value="WSC"/>
    <property type="match status" value="2"/>
</dbReference>
<sequence length="222" mass="22958">MRSSLLALVAAMAPAALAQTFYGCYTEVPARALTGATLVNYTTMTIPDCEAYCTGLSFTLWGLEYSGECYCGDTLAQGSFPAFSTDCTMACAGDATTTCGGPNRLSLYGASAEPPAVTPYPHPEVAGPPQYMGCWTEVAGVRALPGASGFSETDMTVGGCADYCLNSGFVWFGLEYGAECYCGNALDANSTAAAETECAMPCSGDATAVCGGSDRISVYQWV</sequence>
<evidence type="ECO:0000256" key="2">
    <source>
        <dbReference type="SAM" id="SignalP"/>
    </source>
</evidence>
<keyword evidence="5" id="KW-1185">Reference proteome</keyword>
<gene>
    <name evidence="4" type="ORF">B0T15DRAFT_544366</name>
</gene>
<reference evidence="4" key="2">
    <citation type="submission" date="2023-06" db="EMBL/GenBank/DDBJ databases">
        <authorList>
            <consortium name="Lawrence Berkeley National Laboratory"/>
            <person name="Mondo S.J."/>
            <person name="Hensen N."/>
            <person name="Bonometti L."/>
            <person name="Westerberg I."/>
            <person name="Brannstrom I.O."/>
            <person name="Guillou S."/>
            <person name="Cros-Aarteil S."/>
            <person name="Calhoun S."/>
            <person name="Haridas S."/>
            <person name="Kuo A."/>
            <person name="Pangilinan J."/>
            <person name="Riley R."/>
            <person name="Labutti K."/>
            <person name="Andreopoulos B."/>
            <person name="Lipzen A."/>
            <person name="Chen C."/>
            <person name="Yanf M."/>
            <person name="Daum C."/>
            <person name="Ng V."/>
            <person name="Clum A."/>
            <person name="Steindorff A."/>
            <person name="Ohm R."/>
            <person name="Martin F."/>
            <person name="Silar P."/>
            <person name="Natvig D."/>
            <person name="Lalanne C."/>
            <person name="Gautier V."/>
            <person name="Ament-Velasquez S.L."/>
            <person name="Kruys A."/>
            <person name="Hutchinson M.I."/>
            <person name="Powell A.J."/>
            <person name="Barry K."/>
            <person name="Miller A.N."/>
            <person name="Grigoriev I.V."/>
            <person name="Debuchy R."/>
            <person name="Gladieux P."/>
            <person name="Thoren M.H."/>
            <person name="Johannesson H."/>
        </authorList>
    </citation>
    <scope>NUCLEOTIDE SEQUENCE</scope>
    <source>
        <strain evidence="4">CBS 333.67</strain>
    </source>
</reference>
<dbReference type="Pfam" id="PF01822">
    <property type="entry name" value="WSC"/>
    <property type="match status" value="2"/>
</dbReference>
<feature type="chain" id="PRO_5042598541" evidence="2">
    <location>
        <begin position="19"/>
        <end position="222"/>
    </location>
</feature>
<proteinExistence type="predicted"/>
<protein>
    <submittedName>
        <fullName evidence="4">WSC domain-containing protein</fullName>
    </submittedName>
</protein>
<feature type="signal peptide" evidence="2">
    <location>
        <begin position="1"/>
        <end position="18"/>
    </location>
</feature>
<dbReference type="PANTHER" id="PTHR45964:SF5">
    <property type="entry name" value="WSCD FAMILY MEMBER CG9164"/>
    <property type="match status" value="1"/>
</dbReference>
<comment type="caution">
    <text evidence="4">The sequence shown here is derived from an EMBL/GenBank/DDBJ whole genome shotgun (WGS) entry which is preliminary data.</text>
</comment>
<feature type="domain" description="WSC" evidence="3">
    <location>
        <begin position="128"/>
        <end position="222"/>
    </location>
</feature>
<dbReference type="RefSeq" id="XP_062717471.1">
    <property type="nucleotide sequence ID" value="XM_062870061.1"/>
</dbReference>
<dbReference type="InterPro" id="IPR002889">
    <property type="entry name" value="WSC_carb-bd"/>
</dbReference>
<accession>A0AAJ0GKN3</accession>
<dbReference type="EMBL" id="JAUDZG010000008">
    <property type="protein sequence ID" value="KAK3301691.1"/>
    <property type="molecule type" value="Genomic_DNA"/>
</dbReference>
<dbReference type="Proteomes" id="UP001273166">
    <property type="component" value="Unassembled WGS sequence"/>
</dbReference>
<evidence type="ECO:0000313" key="4">
    <source>
        <dbReference type="EMBL" id="KAK3301691.1"/>
    </source>
</evidence>
<evidence type="ECO:0000313" key="5">
    <source>
        <dbReference type="Proteomes" id="UP001273166"/>
    </source>
</evidence>
<evidence type="ECO:0000259" key="3">
    <source>
        <dbReference type="PROSITE" id="PS51212"/>
    </source>
</evidence>
<dbReference type="PROSITE" id="PS51257">
    <property type="entry name" value="PROKAR_LIPOPROTEIN"/>
    <property type="match status" value="1"/>
</dbReference>
<dbReference type="SMART" id="SM00321">
    <property type="entry name" value="WSC"/>
    <property type="match status" value="2"/>
</dbReference>
<dbReference type="AlphaFoldDB" id="A0AAJ0GKN3"/>
<dbReference type="PANTHER" id="PTHR45964">
    <property type="entry name" value="WSCD FAMILY MEMBER CG9164"/>
    <property type="match status" value="1"/>
</dbReference>
<keyword evidence="1" id="KW-0677">Repeat</keyword>
<feature type="domain" description="WSC" evidence="3">
    <location>
        <begin position="18"/>
        <end position="111"/>
    </location>
</feature>
<organism evidence="4 5">
    <name type="scientific">Chaetomium strumarium</name>
    <dbReference type="NCBI Taxonomy" id="1170767"/>
    <lineage>
        <taxon>Eukaryota</taxon>
        <taxon>Fungi</taxon>
        <taxon>Dikarya</taxon>
        <taxon>Ascomycota</taxon>
        <taxon>Pezizomycotina</taxon>
        <taxon>Sordariomycetes</taxon>
        <taxon>Sordariomycetidae</taxon>
        <taxon>Sordariales</taxon>
        <taxon>Chaetomiaceae</taxon>
        <taxon>Chaetomium</taxon>
    </lineage>
</organism>
<name>A0AAJ0GKN3_9PEZI</name>
<evidence type="ECO:0000256" key="1">
    <source>
        <dbReference type="ARBA" id="ARBA00022737"/>
    </source>
</evidence>
<dbReference type="InterPro" id="IPR051589">
    <property type="entry name" value="Sialate-O-sulfotransferase"/>
</dbReference>
<dbReference type="GeneID" id="87888890"/>
<keyword evidence="2" id="KW-0732">Signal</keyword>
<reference evidence="4" key="1">
    <citation type="journal article" date="2023" name="Mol. Phylogenet. Evol.">
        <title>Genome-scale phylogeny and comparative genomics of the fungal order Sordariales.</title>
        <authorList>
            <person name="Hensen N."/>
            <person name="Bonometti L."/>
            <person name="Westerberg I."/>
            <person name="Brannstrom I.O."/>
            <person name="Guillou S."/>
            <person name="Cros-Aarteil S."/>
            <person name="Calhoun S."/>
            <person name="Haridas S."/>
            <person name="Kuo A."/>
            <person name="Mondo S."/>
            <person name="Pangilinan J."/>
            <person name="Riley R."/>
            <person name="LaButti K."/>
            <person name="Andreopoulos B."/>
            <person name="Lipzen A."/>
            <person name="Chen C."/>
            <person name="Yan M."/>
            <person name="Daum C."/>
            <person name="Ng V."/>
            <person name="Clum A."/>
            <person name="Steindorff A."/>
            <person name="Ohm R.A."/>
            <person name="Martin F."/>
            <person name="Silar P."/>
            <person name="Natvig D.O."/>
            <person name="Lalanne C."/>
            <person name="Gautier V."/>
            <person name="Ament-Velasquez S.L."/>
            <person name="Kruys A."/>
            <person name="Hutchinson M.I."/>
            <person name="Powell A.J."/>
            <person name="Barry K."/>
            <person name="Miller A.N."/>
            <person name="Grigoriev I.V."/>
            <person name="Debuchy R."/>
            <person name="Gladieux P."/>
            <person name="Hiltunen Thoren M."/>
            <person name="Johannesson H."/>
        </authorList>
    </citation>
    <scope>NUCLEOTIDE SEQUENCE</scope>
    <source>
        <strain evidence="4">CBS 333.67</strain>
    </source>
</reference>